<gene>
    <name evidence="2" type="ORF">GBA65_17750</name>
</gene>
<evidence type="ECO:0000256" key="1">
    <source>
        <dbReference type="SAM" id="MobiDB-lite"/>
    </source>
</evidence>
<organism evidence="2 3">
    <name type="scientific">Rubrobacter marinus</name>
    <dbReference type="NCBI Taxonomy" id="2653852"/>
    <lineage>
        <taxon>Bacteria</taxon>
        <taxon>Bacillati</taxon>
        <taxon>Actinomycetota</taxon>
        <taxon>Rubrobacteria</taxon>
        <taxon>Rubrobacterales</taxon>
        <taxon>Rubrobacteraceae</taxon>
        <taxon>Rubrobacter</taxon>
    </lineage>
</organism>
<dbReference type="RefSeq" id="WP_166397735.1">
    <property type="nucleotide sequence ID" value="NZ_CP045121.1"/>
</dbReference>
<dbReference type="EMBL" id="CP045121">
    <property type="protein sequence ID" value="QIN80059.1"/>
    <property type="molecule type" value="Genomic_DNA"/>
</dbReference>
<feature type="region of interest" description="Disordered" evidence="1">
    <location>
        <begin position="1"/>
        <end position="30"/>
    </location>
</feature>
<dbReference type="Proteomes" id="UP000502706">
    <property type="component" value="Chromosome"/>
</dbReference>
<keyword evidence="3" id="KW-1185">Reference proteome</keyword>
<evidence type="ECO:0000313" key="3">
    <source>
        <dbReference type="Proteomes" id="UP000502706"/>
    </source>
</evidence>
<accession>A0A6G8Q0P1</accession>
<proteinExistence type="predicted"/>
<name>A0A6G8Q0P1_9ACTN</name>
<dbReference type="AlphaFoldDB" id="A0A6G8Q0P1"/>
<feature type="compositionally biased region" description="Basic and acidic residues" evidence="1">
    <location>
        <begin position="1"/>
        <end position="18"/>
    </location>
</feature>
<sequence length="68" mass="8148">MRNRDRDGAAEKRAERVGWRPRQASQFSRSMDERLREMNERAGALDVRLRRHAEANANWHRKWDGSRS</sequence>
<protein>
    <submittedName>
        <fullName evidence="2">Uncharacterized protein</fullName>
    </submittedName>
</protein>
<evidence type="ECO:0000313" key="2">
    <source>
        <dbReference type="EMBL" id="QIN80059.1"/>
    </source>
</evidence>
<dbReference type="KEGG" id="rmar:GBA65_17750"/>
<reference evidence="2 3" key="1">
    <citation type="submission" date="2019-10" db="EMBL/GenBank/DDBJ databases">
        <title>Rubrobacter sp nov SCSIO 52915 isolated from a deep-sea sediment in the South China Sea.</title>
        <authorList>
            <person name="Chen R.W."/>
        </authorList>
    </citation>
    <scope>NUCLEOTIDE SEQUENCE [LARGE SCALE GENOMIC DNA]</scope>
    <source>
        <strain evidence="2 3">SCSIO 52915</strain>
    </source>
</reference>